<evidence type="ECO:0000256" key="4">
    <source>
        <dbReference type="ARBA" id="ARBA00022746"/>
    </source>
</evidence>
<feature type="transmembrane region" description="Helical" evidence="8">
    <location>
        <begin position="6"/>
        <end position="24"/>
    </location>
</feature>
<proteinExistence type="predicted"/>
<accession>A0A9X3FDK7</accession>
<dbReference type="NCBIfam" id="TIGR03462">
    <property type="entry name" value="CarR_dom_SF"/>
    <property type="match status" value="1"/>
</dbReference>
<evidence type="ECO:0000256" key="5">
    <source>
        <dbReference type="ARBA" id="ARBA00022989"/>
    </source>
</evidence>
<keyword evidence="6 8" id="KW-0472">Membrane</keyword>
<feature type="transmembrane region" description="Helical" evidence="8">
    <location>
        <begin position="206"/>
        <end position="223"/>
    </location>
</feature>
<keyword evidence="7" id="KW-0413">Isomerase</keyword>
<keyword evidence="5 8" id="KW-1133">Transmembrane helix</keyword>
<evidence type="ECO:0000256" key="7">
    <source>
        <dbReference type="ARBA" id="ARBA00023235"/>
    </source>
</evidence>
<feature type="domain" description="Lycopene cyclase" evidence="9">
    <location>
        <begin position="6"/>
        <end position="98"/>
    </location>
</feature>
<sequence length="229" mass="27152">MDIKNLTYLLLLLVYLVIPALLSMQKKVRFVIRLKYILPASIFTGAIFVMWDMRFTELGIWSFNVNYLTEINMFKVPIEEWLSFLIIPLSSVYIYEWLKTRFDKFEQPNIFVAVSLVIFVISAILAYIFRKNMFTFFTFFLISIYLGYTIFRNRFKKHYTKFYLAFGISLMPFIIVSATLNALPVIIYNTDHVMGAAILGIPAEKFAYLFMLLLINITIYEYLNERQHY</sequence>
<evidence type="ECO:0000256" key="2">
    <source>
        <dbReference type="ARBA" id="ARBA00004829"/>
    </source>
</evidence>
<evidence type="ECO:0000256" key="8">
    <source>
        <dbReference type="SAM" id="Phobius"/>
    </source>
</evidence>
<evidence type="ECO:0000313" key="10">
    <source>
        <dbReference type="EMBL" id="MCY1720668.1"/>
    </source>
</evidence>
<comment type="caution">
    <text evidence="10">The sequence shown here is derived from an EMBL/GenBank/DDBJ whole genome shotgun (WGS) entry which is preliminary data.</text>
</comment>
<evidence type="ECO:0000256" key="1">
    <source>
        <dbReference type="ARBA" id="ARBA00004141"/>
    </source>
</evidence>
<evidence type="ECO:0000256" key="3">
    <source>
        <dbReference type="ARBA" id="ARBA00022692"/>
    </source>
</evidence>
<reference evidence="10" key="1">
    <citation type="submission" date="2022-11" db="EMBL/GenBank/DDBJ databases">
        <title>Marilongibacter aestuarii gen. nov., sp. nov., isolated from tidal flat sediment.</title>
        <authorList>
            <person name="Jiayan W."/>
        </authorList>
    </citation>
    <scope>NUCLEOTIDE SEQUENCE</scope>
    <source>
        <strain evidence="10">Z1-6</strain>
    </source>
</reference>
<gene>
    <name evidence="10" type="ORF">OU798_09960</name>
</gene>
<dbReference type="Pfam" id="PF18916">
    <property type="entry name" value="Lycopene_cyc"/>
    <property type="match status" value="2"/>
</dbReference>
<name>A0A9X3FDK7_9BACT</name>
<evidence type="ECO:0000256" key="6">
    <source>
        <dbReference type="ARBA" id="ARBA00023136"/>
    </source>
</evidence>
<feature type="domain" description="Lycopene cyclase" evidence="9">
    <location>
        <begin position="133"/>
        <end position="223"/>
    </location>
</feature>
<dbReference type="GO" id="GO:0016020">
    <property type="term" value="C:membrane"/>
    <property type="evidence" value="ECO:0007669"/>
    <property type="project" value="UniProtKB-SubCell"/>
</dbReference>
<dbReference type="AlphaFoldDB" id="A0A9X3FDK7"/>
<keyword evidence="3 8" id="KW-0812">Transmembrane</keyword>
<dbReference type="InterPro" id="IPR017825">
    <property type="entry name" value="Lycopene_cyclase_dom"/>
</dbReference>
<feature type="transmembrane region" description="Helical" evidence="8">
    <location>
        <begin position="110"/>
        <end position="128"/>
    </location>
</feature>
<dbReference type="GO" id="GO:0016117">
    <property type="term" value="P:carotenoid biosynthetic process"/>
    <property type="evidence" value="ECO:0007669"/>
    <property type="project" value="UniProtKB-KW"/>
</dbReference>
<feature type="transmembrane region" description="Helical" evidence="8">
    <location>
        <begin position="36"/>
        <end position="53"/>
    </location>
</feature>
<dbReference type="RefSeq" id="WP_343333001.1">
    <property type="nucleotide sequence ID" value="NZ_JAPOHD010000020.1"/>
</dbReference>
<keyword evidence="4" id="KW-0125">Carotenoid biosynthesis</keyword>
<feature type="transmembrane region" description="Helical" evidence="8">
    <location>
        <begin position="134"/>
        <end position="151"/>
    </location>
</feature>
<dbReference type="GO" id="GO:0016872">
    <property type="term" value="F:intramolecular lyase activity"/>
    <property type="evidence" value="ECO:0007669"/>
    <property type="project" value="InterPro"/>
</dbReference>
<comment type="subcellular location">
    <subcellularLocation>
        <location evidence="1">Membrane</location>
        <topology evidence="1">Multi-pass membrane protein</topology>
    </subcellularLocation>
</comment>
<comment type="pathway">
    <text evidence="2">Carotenoid biosynthesis.</text>
</comment>
<keyword evidence="11" id="KW-1185">Reference proteome</keyword>
<dbReference type="EMBL" id="JAPOHD010000020">
    <property type="protein sequence ID" value="MCY1720668.1"/>
    <property type="molecule type" value="Genomic_DNA"/>
</dbReference>
<feature type="transmembrane region" description="Helical" evidence="8">
    <location>
        <begin position="163"/>
        <end position="186"/>
    </location>
</feature>
<protein>
    <submittedName>
        <fullName evidence="10">Lycopene cyclase domain-containing protein</fullName>
    </submittedName>
</protein>
<feature type="transmembrane region" description="Helical" evidence="8">
    <location>
        <begin position="81"/>
        <end position="98"/>
    </location>
</feature>
<dbReference type="GO" id="GO:0045436">
    <property type="term" value="F:lycopene beta cyclase activity"/>
    <property type="evidence" value="ECO:0007669"/>
    <property type="project" value="UniProtKB-ARBA"/>
</dbReference>
<evidence type="ECO:0000313" key="11">
    <source>
        <dbReference type="Proteomes" id="UP001145087"/>
    </source>
</evidence>
<evidence type="ECO:0000259" key="9">
    <source>
        <dbReference type="Pfam" id="PF18916"/>
    </source>
</evidence>
<dbReference type="Proteomes" id="UP001145087">
    <property type="component" value="Unassembled WGS sequence"/>
</dbReference>
<organism evidence="10 11">
    <name type="scientific">Draconibacterium aestuarii</name>
    <dbReference type="NCBI Taxonomy" id="2998507"/>
    <lineage>
        <taxon>Bacteria</taxon>
        <taxon>Pseudomonadati</taxon>
        <taxon>Bacteroidota</taxon>
        <taxon>Bacteroidia</taxon>
        <taxon>Marinilabiliales</taxon>
        <taxon>Prolixibacteraceae</taxon>
        <taxon>Draconibacterium</taxon>
    </lineage>
</organism>